<sequence>MISPLERVLHSIATSRVVLHIRRVAGNVVEELTTEEAGIQLASNVLRSDTGLENQGNRELEGMLSDRDGETGHR</sequence>
<evidence type="ECO:0000256" key="1">
    <source>
        <dbReference type="SAM" id="MobiDB-lite"/>
    </source>
</evidence>
<dbReference type="GeneID" id="66069123"/>
<dbReference type="RefSeq" id="XP_043014543.1">
    <property type="nucleotide sequence ID" value="XM_043145844.1"/>
</dbReference>
<protein>
    <submittedName>
        <fullName evidence="2">Uncharacterized protein</fullName>
    </submittedName>
</protein>
<comment type="caution">
    <text evidence="2">The sequence shown here is derived from an EMBL/GenBank/DDBJ whole genome shotgun (WGS) entry which is preliminary data.</text>
</comment>
<accession>A0A9P7V0L2</accession>
<keyword evidence="3" id="KW-1185">Reference proteome</keyword>
<evidence type="ECO:0000313" key="2">
    <source>
        <dbReference type="EMBL" id="KAG7098073.1"/>
    </source>
</evidence>
<proteinExistence type="predicted"/>
<name>A0A9P7V0L2_9AGAR</name>
<organism evidence="2 3">
    <name type="scientific">Marasmius oreades</name>
    <name type="common">fairy-ring Marasmius</name>
    <dbReference type="NCBI Taxonomy" id="181124"/>
    <lineage>
        <taxon>Eukaryota</taxon>
        <taxon>Fungi</taxon>
        <taxon>Dikarya</taxon>
        <taxon>Basidiomycota</taxon>
        <taxon>Agaricomycotina</taxon>
        <taxon>Agaricomycetes</taxon>
        <taxon>Agaricomycetidae</taxon>
        <taxon>Agaricales</taxon>
        <taxon>Marasmiineae</taxon>
        <taxon>Marasmiaceae</taxon>
        <taxon>Marasmius</taxon>
    </lineage>
</organism>
<dbReference type="KEGG" id="more:E1B28_000047"/>
<dbReference type="Proteomes" id="UP001049176">
    <property type="component" value="Chromosome 1"/>
</dbReference>
<evidence type="ECO:0000313" key="3">
    <source>
        <dbReference type="Proteomes" id="UP001049176"/>
    </source>
</evidence>
<dbReference type="AlphaFoldDB" id="A0A9P7V0L2"/>
<gene>
    <name evidence="2" type="ORF">E1B28_000047</name>
</gene>
<reference evidence="2" key="1">
    <citation type="journal article" date="2021" name="Genome Biol. Evol.">
        <title>The assembled and annotated genome of the fairy-ring fungus Marasmius oreades.</title>
        <authorList>
            <person name="Hiltunen M."/>
            <person name="Ament-Velasquez S.L."/>
            <person name="Johannesson H."/>
        </authorList>
    </citation>
    <scope>NUCLEOTIDE SEQUENCE</scope>
    <source>
        <strain evidence="2">03SP1</strain>
    </source>
</reference>
<dbReference type="OrthoDB" id="3112766at2759"/>
<dbReference type="EMBL" id="CM032181">
    <property type="protein sequence ID" value="KAG7098073.1"/>
    <property type="molecule type" value="Genomic_DNA"/>
</dbReference>
<feature type="region of interest" description="Disordered" evidence="1">
    <location>
        <begin position="50"/>
        <end position="74"/>
    </location>
</feature>
<feature type="compositionally biased region" description="Basic and acidic residues" evidence="1">
    <location>
        <begin position="56"/>
        <end position="74"/>
    </location>
</feature>